<feature type="modified residue" description="4-aspartylphosphate" evidence="14">
    <location>
        <position position="1133"/>
    </location>
</feature>
<feature type="compositionally biased region" description="Polar residues" evidence="16">
    <location>
        <begin position="363"/>
        <end position="388"/>
    </location>
</feature>
<evidence type="ECO:0000259" key="18">
    <source>
        <dbReference type="PROSITE" id="PS50109"/>
    </source>
</evidence>
<name>A0A0J9XIR5_GEOCN</name>
<organism evidence="20 21">
    <name type="scientific">Geotrichum candidum</name>
    <name type="common">Oospora lactis</name>
    <name type="synonym">Dipodascus geotrichum</name>
    <dbReference type="NCBI Taxonomy" id="1173061"/>
    <lineage>
        <taxon>Eukaryota</taxon>
        <taxon>Fungi</taxon>
        <taxon>Dikarya</taxon>
        <taxon>Ascomycota</taxon>
        <taxon>Saccharomycotina</taxon>
        <taxon>Dipodascomycetes</taxon>
        <taxon>Dipodascales</taxon>
        <taxon>Dipodascaceae</taxon>
        <taxon>Geotrichum</taxon>
    </lineage>
</organism>
<keyword evidence="21" id="KW-1185">Reference proteome</keyword>
<keyword evidence="6 17" id="KW-0812">Transmembrane</keyword>
<evidence type="ECO:0000259" key="19">
    <source>
        <dbReference type="PROSITE" id="PS50110"/>
    </source>
</evidence>
<dbReference type="SUPFAM" id="SSF47384">
    <property type="entry name" value="Homodimeric domain of signal transducing histidine kinase"/>
    <property type="match status" value="1"/>
</dbReference>
<comment type="caution">
    <text evidence="20">The sequence shown here is derived from an EMBL/GenBank/DDBJ whole genome shotgun (WGS) entry which is preliminary data.</text>
</comment>
<dbReference type="Pfam" id="PF02518">
    <property type="entry name" value="HATPase_c"/>
    <property type="match status" value="1"/>
</dbReference>
<dbReference type="FunFam" id="3.40.50.2300:FF:000289">
    <property type="entry name" value="Osmosensing histidine protein kinase SLN1"/>
    <property type="match status" value="1"/>
</dbReference>
<evidence type="ECO:0000256" key="5">
    <source>
        <dbReference type="ARBA" id="ARBA00022679"/>
    </source>
</evidence>
<dbReference type="SMART" id="SM00387">
    <property type="entry name" value="HATPase_c"/>
    <property type="match status" value="1"/>
</dbReference>
<feature type="region of interest" description="Disordered" evidence="16">
    <location>
        <begin position="363"/>
        <end position="400"/>
    </location>
</feature>
<dbReference type="InterPro" id="IPR003594">
    <property type="entry name" value="HATPase_dom"/>
</dbReference>
<dbReference type="Gene3D" id="3.40.50.2300">
    <property type="match status" value="1"/>
</dbReference>
<dbReference type="InterPro" id="IPR036097">
    <property type="entry name" value="HisK_dim/P_sf"/>
</dbReference>
<dbReference type="SMART" id="SM00388">
    <property type="entry name" value="HisKA"/>
    <property type="match status" value="1"/>
</dbReference>
<reference evidence="20" key="1">
    <citation type="submission" date="2014-03" db="EMBL/GenBank/DDBJ databases">
        <authorList>
            <person name="Casaregola S."/>
        </authorList>
    </citation>
    <scope>NUCLEOTIDE SEQUENCE [LARGE SCALE GENOMIC DNA]</scope>
    <source>
        <strain evidence="20">CLIB 918</strain>
    </source>
</reference>
<keyword evidence="13" id="KW-0325">Glycoprotein</keyword>
<dbReference type="Gene3D" id="1.10.287.130">
    <property type="match status" value="1"/>
</dbReference>
<dbReference type="AlphaFoldDB" id="A0A0J9XIR5"/>
<feature type="compositionally biased region" description="Polar residues" evidence="16">
    <location>
        <begin position="423"/>
        <end position="454"/>
    </location>
</feature>
<evidence type="ECO:0000256" key="7">
    <source>
        <dbReference type="ARBA" id="ARBA00022741"/>
    </source>
</evidence>
<evidence type="ECO:0000256" key="6">
    <source>
        <dbReference type="ARBA" id="ARBA00022692"/>
    </source>
</evidence>
<dbReference type="FunFam" id="1.10.287.130:FF:000004">
    <property type="entry name" value="Ethylene receptor 1"/>
    <property type="match status" value="1"/>
</dbReference>
<dbReference type="InterPro" id="IPR050956">
    <property type="entry name" value="2C_system_His_kinase"/>
</dbReference>
<feature type="compositionally biased region" description="Polar residues" evidence="16">
    <location>
        <begin position="477"/>
        <end position="487"/>
    </location>
</feature>
<feature type="compositionally biased region" description="Low complexity" evidence="16">
    <location>
        <begin position="519"/>
        <end position="548"/>
    </location>
</feature>
<feature type="compositionally biased region" description="Polar residues" evidence="16">
    <location>
        <begin position="970"/>
        <end position="993"/>
    </location>
</feature>
<keyword evidence="8 20" id="KW-0418">Kinase</keyword>
<dbReference type="InterPro" id="IPR004358">
    <property type="entry name" value="Sig_transdc_His_kin-like_C"/>
</dbReference>
<dbReference type="PANTHER" id="PTHR43719:SF34">
    <property type="entry name" value="TWO-COMPONENT SYSTEM PROTEIN B"/>
    <property type="match status" value="1"/>
</dbReference>
<evidence type="ECO:0000256" key="9">
    <source>
        <dbReference type="ARBA" id="ARBA00022840"/>
    </source>
</evidence>
<dbReference type="InterPro" id="IPR001789">
    <property type="entry name" value="Sig_transdc_resp-reg_receiver"/>
</dbReference>
<dbReference type="EMBL" id="CCBN010000019">
    <property type="protein sequence ID" value="CDO57242.1"/>
    <property type="molecule type" value="Genomic_DNA"/>
</dbReference>
<evidence type="ECO:0000256" key="4">
    <source>
        <dbReference type="ARBA" id="ARBA00022553"/>
    </source>
</evidence>
<comment type="catalytic activity">
    <reaction evidence="1">
        <text>ATP + protein L-histidine = ADP + protein N-phospho-L-histidine.</text>
        <dbReference type="EC" id="2.7.13.3"/>
    </reaction>
</comment>
<dbReference type="EC" id="2.7.13.3" evidence="3"/>
<evidence type="ECO:0000256" key="3">
    <source>
        <dbReference type="ARBA" id="ARBA00012438"/>
    </source>
</evidence>
<dbReference type="InterPro" id="IPR003661">
    <property type="entry name" value="HisK_dim/P_dom"/>
</dbReference>
<dbReference type="GO" id="GO:0000155">
    <property type="term" value="F:phosphorelay sensor kinase activity"/>
    <property type="evidence" value="ECO:0007669"/>
    <property type="project" value="InterPro"/>
</dbReference>
<evidence type="ECO:0000256" key="17">
    <source>
        <dbReference type="SAM" id="Phobius"/>
    </source>
</evidence>
<proteinExistence type="predicted"/>
<feature type="coiled-coil region" evidence="15">
    <location>
        <begin position="584"/>
        <end position="618"/>
    </location>
</feature>
<feature type="transmembrane region" description="Helical" evidence="17">
    <location>
        <begin position="12"/>
        <end position="34"/>
    </location>
</feature>
<dbReference type="GO" id="GO:0005886">
    <property type="term" value="C:plasma membrane"/>
    <property type="evidence" value="ECO:0007669"/>
    <property type="project" value="UniProtKB-ARBA"/>
</dbReference>
<evidence type="ECO:0000256" key="10">
    <source>
        <dbReference type="ARBA" id="ARBA00022989"/>
    </source>
</evidence>
<evidence type="ECO:0000313" key="20">
    <source>
        <dbReference type="EMBL" id="CDO57242.1"/>
    </source>
</evidence>
<feature type="region of interest" description="Disordered" evidence="16">
    <location>
        <begin position="1038"/>
        <end position="1070"/>
    </location>
</feature>
<dbReference type="OrthoDB" id="60033at2759"/>
<evidence type="ECO:0000256" key="8">
    <source>
        <dbReference type="ARBA" id="ARBA00022777"/>
    </source>
</evidence>
<dbReference type="InterPro" id="IPR036890">
    <property type="entry name" value="HATPase_C_sf"/>
</dbReference>
<dbReference type="SMART" id="SM00448">
    <property type="entry name" value="REC"/>
    <property type="match status" value="1"/>
</dbReference>
<dbReference type="InterPro" id="IPR005467">
    <property type="entry name" value="His_kinase_dom"/>
</dbReference>
<protein>
    <recommendedName>
        <fullName evidence="3">histidine kinase</fullName>
        <ecNumber evidence="3">2.7.13.3</ecNumber>
    </recommendedName>
</protein>
<dbReference type="PROSITE" id="PS50110">
    <property type="entry name" value="RESPONSE_REGULATORY"/>
    <property type="match status" value="1"/>
</dbReference>
<comment type="subcellular location">
    <subcellularLocation>
        <location evidence="2">Membrane</location>
    </subcellularLocation>
</comment>
<evidence type="ECO:0000256" key="1">
    <source>
        <dbReference type="ARBA" id="ARBA00000085"/>
    </source>
</evidence>
<evidence type="ECO:0000313" key="21">
    <source>
        <dbReference type="Proteomes" id="UP000242525"/>
    </source>
</evidence>
<evidence type="ECO:0000256" key="2">
    <source>
        <dbReference type="ARBA" id="ARBA00004370"/>
    </source>
</evidence>
<evidence type="ECO:0000256" key="15">
    <source>
        <dbReference type="SAM" id="Coils"/>
    </source>
</evidence>
<feature type="region of interest" description="Disordered" evidence="16">
    <location>
        <begin position="423"/>
        <end position="494"/>
    </location>
</feature>
<dbReference type="Pfam" id="PF00512">
    <property type="entry name" value="HisKA"/>
    <property type="match status" value="1"/>
</dbReference>
<dbReference type="InterPro" id="IPR011006">
    <property type="entry name" value="CheY-like_superfamily"/>
</dbReference>
<accession>A0A0J9XIR5</accession>
<evidence type="ECO:0000256" key="14">
    <source>
        <dbReference type="PROSITE-ProRule" id="PRU00169"/>
    </source>
</evidence>
<dbReference type="Pfam" id="PF00072">
    <property type="entry name" value="Response_reg"/>
    <property type="match status" value="1"/>
</dbReference>
<dbReference type="SUPFAM" id="SSF55874">
    <property type="entry name" value="ATPase domain of HSP90 chaperone/DNA topoisomerase II/histidine kinase"/>
    <property type="match status" value="2"/>
</dbReference>
<keyword evidence="12 17" id="KW-0472">Membrane</keyword>
<evidence type="ECO:0000256" key="16">
    <source>
        <dbReference type="SAM" id="MobiDB-lite"/>
    </source>
</evidence>
<keyword evidence="7" id="KW-0547">Nucleotide-binding</keyword>
<keyword evidence="9" id="KW-0067">ATP-binding</keyword>
<evidence type="ECO:0000256" key="11">
    <source>
        <dbReference type="ARBA" id="ARBA00023012"/>
    </source>
</evidence>
<dbReference type="SUPFAM" id="SSF52172">
    <property type="entry name" value="CheY-like"/>
    <property type="match status" value="1"/>
</dbReference>
<feature type="region of interest" description="Disordered" evidence="16">
    <location>
        <begin position="970"/>
        <end position="997"/>
    </location>
</feature>
<keyword evidence="11" id="KW-0902">Two-component regulatory system</keyword>
<dbReference type="PANTHER" id="PTHR43719">
    <property type="entry name" value="TWO-COMPONENT HISTIDINE KINASE"/>
    <property type="match status" value="1"/>
</dbReference>
<dbReference type="CDD" id="cd00082">
    <property type="entry name" value="HisKA"/>
    <property type="match status" value="1"/>
</dbReference>
<keyword evidence="10 17" id="KW-1133">Transmembrane helix</keyword>
<keyword evidence="4 14" id="KW-0597">Phosphoprotein</keyword>
<evidence type="ECO:0000256" key="13">
    <source>
        <dbReference type="ARBA" id="ARBA00023180"/>
    </source>
</evidence>
<dbReference type="PROSITE" id="PS50109">
    <property type="entry name" value="HIS_KIN"/>
    <property type="match status" value="1"/>
</dbReference>
<dbReference type="GO" id="GO:0005524">
    <property type="term" value="F:ATP binding"/>
    <property type="evidence" value="ECO:0007669"/>
    <property type="project" value="UniProtKB-KW"/>
</dbReference>
<feature type="transmembrane region" description="Helical" evidence="17">
    <location>
        <begin position="324"/>
        <end position="346"/>
    </location>
</feature>
<feature type="domain" description="Response regulatory" evidence="19">
    <location>
        <begin position="1078"/>
        <end position="1199"/>
    </location>
</feature>
<feature type="domain" description="Histidine kinase" evidence="18">
    <location>
        <begin position="625"/>
        <end position="955"/>
    </location>
</feature>
<dbReference type="CDD" id="cd17546">
    <property type="entry name" value="REC_hyHK_CKI1_RcsC-like"/>
    <property type="match status" value="1"/>
</dbReference>
<dbReference type="GO" id="GO:0007234">
    <property type="term" value="P:osmosensory signaling via phosphorelay pathway"/>
    <property type="evidence" value="ECO:0007669"/>
    <property type="project" value="UniProtKB-ARBA"/>
</dbReference>
<dbReference type="PRINTS" id="PR00344">
    <property type="entry name" value="BCTRLSENSOR"/>
</dbReference>
<gene>
    <name evidence="20" type="ORF">BN980_GECA19s02012g</name>
</gene>
<sequence>MRSIHIGIRLQLILYVFLILVLSLAILIITTTIYNSNFVLNLRGERLEVIATLKASQILQLLNTYYYQSYLISTRDQIGLALTRFRAGNATASNWADVDSYFNSTFGTSQAIEAVGIFDLLGSLVYFTSVNETARYEEQLFPSIVKNDVALSSVRKQNAYISGPLLNSYDSSYLMSMTFPVMGNTTIFINSAQLSGYISIVFKTGSIRSIINDTTGLDNHGMMYLLGAVNSTKYNQTIVQTLLPPTNANYLQYSTLPYDGVPVYNIAMRGQEPGSVINSYLFNRESLSVGYALCKVFSSLWVVVITEPHSTVYAPIYRLRNITLISGVSVLAFCTLVIIICVHFGVQPIYRLKQAAEQTTLSFHSSGDSQSDYDPSKQADNTGVNNNVEKLLPESPKPHKMASLKSKIMAALLWKKVMTRKSSAENNVASKKLPSSVSFSNTDGSSHPSYSPATVVNPRLSGHSNASTNDDHRPTVLNPSSHQSSHGSHADLTPTSERRHALALTKLASAIHEQNNNDISAITNNTNNDNNTNNNNNNNNNTPLSNTNHDLQRRMLVPTRVKILEYKFFTDELVSLQYSFNRMADELEKQYTHLEDIVRERTKELEAARVQAEKANEAKSLFIANITHELRTPLNGILGMTAVSLTENDPNKVRRSLKVISKSGMLLLNLLNDLLTFSKNQIGHMEVDEKEFILSDILGQVQTMYTEKAATKGITIEYTILPPGAKRFVLFGDCERIIHVLLNLVSNSVKFAPENSKIHVRIQWIANAPSNDPIANNDSGPEASAVVSNRAILNSNLTSEHNSPAFLAEPGAQIEHESSINELSLLSVSTNKIHSNKTNSTDSLALVSTSSDNGKSSSIFNEKKRTIYNLPEFLPCTLRIEVEDSGPGVDPNTCEQLFEPFVQGDQALSRKHGGAGLGLSICKQLTSLLGGTIELRNKSSNGTGLIVTADFPVKQTRIIEGNYTVDIGRKTSSGTVSRNNSIRSTPATNNNAATRERKSSIISVVAPMVNFTSSFSHQQTQSLQAPLQSAVAKSKSSTITSYFEPRPSTSKPQMPSNHSGKPTPTIGTNGSSDEIKAHILIAEDNIINQEIMKRMLALEGIKDVELAVNGEQAIAKVEEAIRKGVHYDIVFMDVQMPRMDGLQATQIIRSQLGYTYPIVALTAFADEENAAQCISAGMDCFMEKPIIKNSLREVLQRYCPPGSLIHDNDDVTTPSSAFESFLAGTPITPV</sequence>
<dbReference type="STRING" id="1173061.A0A0J9XIR5"/>
<keyword evidence="15" id="KW-0175">Coiled coil</keyword>
<dbReference type="Proteomes" id="UP000242525">
    <property type="component" value="Unassembled WGS sequence"/>
</dbReference>
<evidence type="ECO:0000256" key="12">
    <source>
        <dbReference type="ARBA" id="ARBA00023136"/>
    </source>
</evidence>
<keyword evidence="5" id="KW-0808">Transferase</keyword>
<feature type="region of interest" description="Disordered" evidence="16">
    <location>
        <begin position="519"/>
        <end position="549"/>
    </location>
</feature>
<dbReference type="Gene3D" id="3.30.565.10">
    <property type="entry name" value="Histidine kinase-like ATPase, C-terminal domain"/>
    <property type="match status" value="1"/>
</dbReference>